<name>A0A916ZLR8_9SPHN</name>
<dbReference type="Pfam" id="PF02563">
    <property type="entry name" value="Poly_export"/>
    <property type="match status" value="1"/>
</dbReference>
<accession>A0A916ZLR8</accession>
<feature type="signal peptide" evidence="2">
    <location>
        <begin position="1"/>
        <end position="31"/>
    </location>
</feature>
<reference evidence="5" key="1">
    <citation type="journal article" date="2014" name="Int. J. Syst. Evol. Microbiol.">
        <title>Complete genome sequence of Corynebacterium casei LMG S-19264T (=DSM 44701T), isolated from a smear-ripened cheese.</title>
        <authorList>
            <consortium name="US DOE Joint Genome Institute (JGI-PGF)"/>
            <person name="Walter F."/>
            <person name="Albersmeier A."/>
            <person name="Kalinowski J."/>
            <person name="Ruckert C."/>
        </authorList>
    </citation>
    <scope>NUCLEOTIDE SEQUENCE</scope>
    <source>
        <strain evidence="5">CGMCC 1.15519</strain>
    </source>
</reference>
<dbReference type="Gene3D" id="3.30.1950.10">
    <property type="entry name" value="wza like domain"/>
    <property type="match status" value="1"/>
</dbReference>
<dbReference type="PANTHER" id="PTHR33619">
    <property type="entry name" value="POLYSACCHARIDE EXPORT PROTEIN GFCE-RELATED"/>
    <property type="match status" value="1"/>
</dbReference>
<dbReference type="InterPro" id="IPR019554">
    <property type="entry name" value="Soluble_ligand-bd"/>
</dbReference>
<comment type="caution">
    <text evidence="5">The sequence shown here is derived from an EMBL/GenBank/DDBJ whole genome shotgun (WGS) entry which is preliminary data.</text>
</comment>
<feature type="chain" id="PRO_5037081366" description="Polysaccharide export protein EpsE" evidence="2">
    <location>
        <begin position="32"/>
        <end position="268"/>
    </location>
</feature>
<dbReference type="AlphaFoldDB" id="A0A916ZLR8"/>
<evidence type="ECO:0000259" key="4">
    <source>
        <dbReference type="Pfam" id="PF10531"/>
    </source>
</evidence>
<dbReference type="EMBL" id="BMJM01000002">
    <property type="protein sequence ID" value="GGE03552.1"/>
    <property type="molecule type" value="Genomic_DNA"/>
</dbReference>
<evidence type="ECO:0000259" key="3">
    <source>
        <dbReference type="Pfam" id="PF02563"/>
    </source>
</evidence>
<dbReference type="Gene3D" id="3.10.560.10">
    <property type="entry name" value="Outer membrane lipoprotein wza domain like"/>
    <property type="match status" value="2"/>
</dbReference>
<dbReference type="Pfam" id="PF10531">
    <property type="entry name" value="SLBB"/>
    <property type="match status" value="2"/>
</dbReference>
<dbReference type="GO" id="GO:0015159">
    <property type="term" value="F:polysaccharide transmembrane transporter activity"/>
    <property type="evidence" value="ECO:0007669"/>
    <property type="project" value="InterPro"/>
</dbReference>
<keyword evidence="1 2" id="KW-0732">Signal</keyword>
<feature type="domain" description="Soluble ligand binding" evidence="4">
    <location>
        <begin position="198"/>
        <end position="243"/>
    </location>
</feature>
<evidence type="ECO:0000256" key="1">
    <source>
        <dbReference type="ARBA" id="ARBA00022729"/>
    </source>
</evidence>
<dbReference type="InterPro" id="IPR049712">
    <property type="entry name" value="Poly_export"/>
</dbReference>
<organism evidence="5 6">
    <name type="scientific">Sandarakinorhabdus glacialis</name>
    <dbReference type="NCBI Taxonomy" id="1614636"/>
    <lineage>
        <taxon>Bacteria</taxon>
        <taxon>Pseudomonadati</taxon>
        <taxon>Pseudomonadota</taxon>
        <taxon>Alphaproteobacteria</taxon>
        <taxon>Sphingomonadales</taxon>
        <taxon>Sphingosinicellaceae</taxon>
        <taxon>Sandarakinorhabdus</taxon>
    </lineage>
</organism>
<evidence type="ECO:0000313" key="5">
    <source>
        <dbReference type="EMBL" id="GGE03552.1"/>
    </source>
</evidence>
<feature type="domain" description="Polysaccharide export protein N-terminal" evidence="3">
    <location>
        <begin position="35"/>
        <end position="110"/>
    </location>
</feature>
<dbReference type="PANTHER" id="PTHR33619:SF3">
    <property type="entry name" value="POLYSACCHARIDE EXPORT PROTEIN GFCE-RELATED"/>
    <property type="match status" value="1"/>
</dbReference>
<gene>
    <name evidence="5" type="ORF">GCM10011529_07550</name>
</gene>
<dbReference type="Proteomes" id="UP000635071">
    <property type="component" value="Unassembled WGS sequence"/>
</dbReference>
<evidence type="ECO:0000256" key="2">
    <source>
        <dbReference type="SAM" id="SignalP"/>
    </source>
</evidence>
<sequence length="268" mass="28537">MSLAFVRRLFTTLLRVAAIAGMVSFGTAAMAADPTDGGYILGADDTVQVIVYGQPEAGITTRIKSDGSIVMPLIGNVKASGLTNIGLAKLITDRLTQGGFLKDPVVNVEIGAYVSKSANVAGKVTSPGIVALDRQYRVLDVLLKSGWIRENGASYVYLRRPGSPEVRLEAESLVRGETDRNPLVRDGDTLFVPDADQYYIYGQINRAGAFPVLPGMSVRQAIAIGGGVTPTGQSNKVGLIRDGAKEVDADLLQTIRKGDVIVVKERLF</sequence>
<proteinExistence type="predicted"/>
<keyword evidence="6" id="KW-1185">Reference proteome</keyword>
<dbReference type="InterPro" id="IPR003715">
    <property type="entry name" value="Poly_export_N"/>
</dbReference>
<protein>
    <recommendedName>
        <fullName evidence="7">Polysaccharide export protein EpsE</fullName>
    </recommendedName>
</protein>
<reference evidence="5" key="2">
    <citation type="submission" date="2020-09" db="EMBL/GenBank/DDBJ databases">
        <authorList>
            <person name="Sun Q."/>
            <person name="Zhou Y."/>
        </authorList>
    </citation>
    <scope>NUCLEOTIDE SEQUENCE</scope>
    <source>
        <strain evidence="5">CGMCC 1.15519</strain>
    </source>
</reference>
<evidence type="ECO:0008006" key="7">
    <source>
        <dbReference type="Google" id="ProtNLM"/>
    </source>
</evidence>
<feature type="domain" description="Soluble ligand binding" evidence="4">
    <location>
        <begin position="120"/>
        <end position="164"/>
    </location>
</feature>
<evidence type="ECO:0000313" key="6">
    <source>
        <dbReference type="Proteomes" id="UP000635071"/>
    </source>
</evidence>